<keyword evidence="2" id="KW-1185">Reference proteome</keyword>
<dbReference type="SUPFAM" id="SSF52317">
    <property type="entry name" value="Class I glutamine amidotransferase-like"/>
    <property type="match status" value="1"/>
</dbReference>
<evidence type="ECO:0000313" key="1">
    <source>
        <dbReference type="EMBL" id="KAG2275281.1"/>
    </source>
</evidence>
<dbReference type="OrthoDB" id="92161at2759"/>
<dbReference type="InterPro" id="IPR029062">
    <property type="entry name" value="Class_I_gatase-like"/>
</dbReference>
<comment type="caution">
    <text evidence="1">The sequence shown here is derived from an EMBL/GenBank/DDBJ whole genome shotgun (WGS) entry which is preliminary data.</text>
</comment>
<sequence length="80" mass="8850">MKKISTSGFVISGSPHDVFADTDLDLQACSLCQKLDDMKKKKVLGICFDQQASSDLDLIELDSLGFIVYILKYTSLSMII</sequence>
<dbReference type="AlphaFoldDB" id="A0A8X7UF49"/>
<organism evidence="1 2">
    <name type="scientific">Brassica carinata</name>
    <name type="common">Ethiopian mustard</name>
    <name type="synonym">Abyssinian cabbage</name>
    <dbReference type="NCBI Taxonomy" id="52824"/>
    <lineage>
        <taxon>Eukaryota</taxon>
        <taxon>Viridiplantae</taxon>
        <taxon>Streptophyta</taxon>
        <taxon>Embryophyta</taxon>
        <taxon>Tracheophyta</taxon>
        <taxon>Spermatophyta</taxon>
        <taxon>Magnoliopsida</taxon>
        <taxon>eudicotyledons</taxon>
        <taxon>Gunneridae</taxon>
        <taxon>Pentapetalae</taxon>
        <taxon>rosids</taxon>
        <taxon>malvids</taxon>
        <taxon>Brassicales</taxon>
        <taxon>Brassicaceae</taxon>
        <taxon>Brassiceae</taxon>
        <taxon>Brassica</taxon>
    </lineage>
</organism>
<name>A0A8X7UF49_BRACI</name>
<reference evidence="1 2" key="1">
    <citation type="submission" date="2020-02" db="EMBL/GenBank/DDBJ databases">
        <authorList>
            <person name="Ma Q."/>
            <person name="Huang Y."/>
            <person name="Song X."/>
            <person name="Pei D."/>
        </authorList>
    </citation>
    <scope>NUCLEOTIDE SEQUENCE [LARGE SCALE GENOMIC DNA]</scope>
    <source>
        <strain evidence="1">Sxm20200214</strain>
        <tissue evidence="1">Leaf</tissue>
    </source>
</reference>
<gene>
    <name evidence="1" type="ORF">Bca52824_057836</name>
</gene>
<evidence type="ECO:0000313" key="2">
    <source>
        <dbReference type="Proteomes" id="UP000886595"/>
    </source>
</evidence>
<dbReference type="EMBL" id="JAAMPC010000012">
    <property type="protein sequence ID" value="KAG2275281.1"/>
    <property type="molecule type" value="Genomic_DNA"/>
</dbReference>
<accession>A0A8X7UF49</accession>
<protein>
    <submittedName>
        <fullName evidence="1">Uncharacterized protein</fullName>
    </submittedName>
</protein>
<dbReference type="Proteomes" id="UP000886595">
    <property type="component" value="Unassembled WGS sequence"/>
</dbReference>
<proteinExistence type="predicted"/>